<evidence type="ECO:0000259" key="1">
    <source>
        <dbReference type="Pfam" id="PF05699"/>
    </source>
</evidence>
<keyword evidence="3" id="KW-1185">Reference proteome</keyword>
<dbReference type="Pfam" id="PF05699">
    <property type="entry name" value="Dimer_Tnp_hAT"/>
    <property type="match status" value="1"/>
</dbReference>
<comment type="caution">
    <text evidence="2">The sequence shown here is derived from an EMBL/GenBank/DDBJ whole genome shotgun (WGS) entry which is preliminary data.</text>
</comment>
<dbReference type="AlphaFoldDB" id="A0AAE0VXD1"/>
<organism evidence="2 3">
    <name type="scientific">Potamilus streckersoni</name>
    <dbReference type="NCBI Taxonomy" id="2493646"/>
    <lineage>
        <taxon>Eukaryota</taxon>
        <taxon>Metazoa</taxon>
        <taxon>Spiralia</taxon>
        <taxon>Lophotrochozoa</taxon>
        <taxon>Mollusca</taxon>
        <taxon>Bivalvia</taxon>
        <taxon>Autobranchia</taxon>
        <taxon>Heteroconchia</taxon>
        <taxon>Palaeoheterodonta</taxon>
        <taxon>Unionida</taxon>
        <taxon>Unionoidea</taxon>
        <taxon>Unionidae</taxon>
        <taxon>Ambleminae</taxon>
        <taxon>Lampsilini</taxon>
        <taxon>Potamilus</taxon>
    </lineage>
</organism>
<dbReference type="InterPro" id="IPR012337">
    <property type="entry name" value="RNaseH-like_sf"/>
</dbReference>
<dbReference type="Proteomes" id="UP001195483">
    <property type="component" value="Unassembled WGS sequence"/>
</dbReference>
<accession>A0AAE0VXD1</accession>
<dbReference type="SUPFAM" id="SSF53098">
    <property type="entry name" value="Ribonuclease H-like"/>
    <property type="match status" value="1"/>
</dbReference>
<reference evidence="2" key="3">
    <citation type="submission" date="2023-05" db="EMBL/GenBank/DDBJ databases">
        <authorList>
            <person name="Smith C.H."/>
        </authorList>
    </citation>
    <scope>NUCLEOTIDE SEQUENCE</scope>
    <source>
        <strain evidence="2">CHS0354</strain>
        <tissue evidence="2">Mantle</tissue>
    </source>
</reference>
<evidence type="ECO:0000313" key="2">
    <source>
        <dbReference type="EMBL" id="KAK3592697.1"/>
    </source>
</evidence>
<proteinExistence type="predicted"/>
<dbReference type="GO" id="GO:0046983">
    <property type="term" value="F:protein dimerization activity"/>
    <property type="evidence" value="ECO:0007669"/>
    <property type="project" value="InterPro"/>
</dbReference>
<name>A0AAE0VXD1_9BIVA</name>
<reference evidence="2" key="1">
    <citation type="journal article" date="2021" name="Genome Biol. Evol.">
        <title>A High-Quality Reference Genome for a Parasitic Bivalve with Doubly Uniparental Inheritance (Bivalvia: Unionida).</title>
        <authorList>
            <person name="Smith C.H."/>
        </authorList>
    </citation>
    <scope>NUCLEOTIDE SEQUENCE</scope>
    <source>
        <strain evidence="2">CHS0354</strain>
    </source>
</reference>
<feature type="domain" description="HAT C-terminal dimerisation" evidence="1">
    <location>
        <begin position="13"/>
        <end position="76"/>
    </location>
</feature>
<dbReference type="InterPro" id="IPR008906">
    <property type="entry name" value="HATC_C_dom"/>
</dbReference>
<protein>
    <recommendedName>
        <fullName evidence="1">HAT C-terminal dimerisation domain-containing protein</fullName>
    </recommendedName>
</protein>
<sequence length="374" mass="42096">MDISMCLKDRINEFWIAVFTKEPDLQFLCNVLLGLLTVPHSSAACECLFSCVRKNVTDQRSTLANQTIEALLVLKSRPNNFTKEWTDDQLDRLKKGEKLHEICNRSNIIHLEKRLCVVGYAVYAVGKALDSIFCKCSGSNDPVEKWPFLDYNVPEKEIISIQIMADQLLLIHSKMGISFLDPQSLELVLIQMGQKGSLTLTEDSMVILGNFEVFSVLGTKTWQEENKKITHVGLGLNHHLIVMELVSYSISFDCCETMCGLPTCQNTLKLIFSIPMPGVPVEVCFINRSVGFFVSITQHSNCTSYYQEMILQIDYFGKLRGVLPCLGPGPRSFFQCYLHGDSDLQANNREQGQAGSYVYLRDGHDGIIAIRPAM</sequence>
<gene>
    <name evidence="2" type="ORF">CHS0354_037833</name>
</gene>
<evidence type="ECO:0000313" key="3">
    <source>
        <dbReference type="Proteomes" id="UP001195483"/>
    </source>
</evidence>
<dbReference type="EMBL" id="JAEAOA010002212">
    <property type="protein sequence ID" value="KAK3592697.1"/>
    <property type="molecule type" value="Genomic_DNA"/>
</dbReference>
<reference evidence="2" key="2">
    <citation type="journal article" date="2021" name="Genome Biol. Evol.">
        <title>Developing a high-quality reference genome for a parasitic bivalve with doubly uniparental inheritance (Bivalvia: Unionida).</title>
        <authorList>
            <person name="Smith C.H."/>
        </authorList>
    </citation>
    <scope>NUCLEOTIDE SEQUENCE</scope>
    <source>
        <strain evidence="2">CHS0354</strain>
        <tissue evidence="2">Mantle</tissue>
    </source>
</reference>